<keyword evidence="8" id="KW-0472">Membrane</keyword>
<evidence type="ECO:0000313" key="11">
    <source>
        <dbReference type="Proteomes" id="UP000824124"/>
    </source>
</evidence>
<evidence type="ECO:0000256" key="6">
    <source>
        <dbReference type="ARBA" id="ARBA00022840"/>
    </source>
</evidence>
<dbReference type="InterPro" id="IPR050095">
    <property type="entry name" value="ECF_ABC_transporter_ATP-bd"/>
</dbReference>
<dbReference type="InterPro" id="IPR003593">
    <property type="entry name" value="AAA+_ATPase"/>
</dbReference>
<dbReference type="InterPro" id="IPR027417">
    <property type="entry name" value="P-loop_NTPase"/>
</dbReference>
<dbReference type="PROSITE" id="PS00211">
    <property type="entry name" value="ABC_TRANSPORTER_1"/>
    <property type="match status" value="1"/>
</dbReference>
<dbReference type="Gene3D" id="3.40.50.300">
    <property type="entry name" value="P-loop containing nucleotide triphosphate hydrolases"/>
    <property type="match status" value="1"/>
</dbReference>
<keyword evidence="7" id="KW-1278">Translocase</keyword>
<name>A0A9D1HK55_9FIRM</name>
<proteinExistence type="inferred from homology"/>
<dbReference type="GO" id="GO:0016887">
    <property type="term" value="F:ATP hydrolysis activity"/>
    <property type="evidence" value="ECO:0007669"/>
    <property type="project" value="InterPro"/>
</dbReference>
<evidence type="ECO:0000256" key="8">
    <source>
        <dbReference type="ARBA" id="ARBA00023136"/>
    </source>
</evidence>
<gene>
    <name evidence="10" type="ORF">IAB00_03020</name>
</gene>
<organism evidence="10 11">
    <name type="scientific">Candidatus Avidehalobacter gallistercoris</name>
    <dbReference type="NCBI Taxonomy" id="2840694"/>
    <lineage>
        <taxon>Bacteria</taxon>
        <taxon>Bacillati</taxon>
        <taxon>Bacillota</taxon>
        <taxon>Clostridia</taxon>
        <taxon>Eubacteriales</taxon>
        <taxon>Peptococcaceae</taxon>
        <taxon>Peptococcaceae incertae sedis</taxon>
        <taxon>Candidatus Avidehalobacter</taxon>
    </lineage>
</organism>
<evidence type="ECO:0000259" key="9">
    <source>
        <dbReference type="PROSITE" id="PS50893"/>
    </source>
</evidence>
<comment type="similarity">
    <text evidence="2">Belongs to the ABC transporter superfamily.</text>
</comment>
<dbReference type="GO" id="GO:0042626">
    <property type="term" value="F:ATPase-coupled transmembrane transporter activity"/>
    <property type="evidence" value="ECO:0007669"/>
    <property type="project" value="TreeGrafter"/>
</dbReference>
<dbReference type="GO" id="GO:0005524">
    <property type="term" value="F:ATP binding"/>
    <property type="evidence" value="ECO:0007669"/>
    <property type="project" value="UniProtKB-KW"/>
</dbReference>
<evidence type="ECO:0000256" key="1">
    <source>
        <dbReference type="ARBA" id="ARBA00004202"/>
    </source>
</evidence>
<keyword evidence="5" id="KW-0547">Nucleotide-binding</keyword>
<keyword evidence="6 10" id="KW-0067">ATP-binding</keyword>
<dbReference type="AlphaFoldDB" id="A0A9D1HK55"/>
<dbReference type="InterPro" id="IPR015856">
    <property type="entry name" value="ABC_transpr_CbiO/EcfA_su"/>
</dbReference>
<dbReference type="PANTHER" id="PTHR43553:SF27">
    <property type="entry name" value="ENERGY-COUPLING FACTOR TRANSPORTER ATP-BINDING PROTEIN ECFA2"/>
    <property type="match status" value="1"/>
</dbReference>
<reference evidence="10" key="1">
    <citation type="submission" date="2020-10" db="EMBL/GenBank/DDBJ databases">
        <authorList>
            <person name="Gilroy R."/>
        </authorList>
    </citation>
    <scope>NUCLEOTIDE SEQUENCE</scope>
    <source>
        <strain evidence="10">2830</strain>
    </source>
</reference>
<reference evidence="10" key="2">
    <citation type="journal article" date="2021" name="PeerJ">
        <title>Extensive microbial diversity within the chicken gut microbiome revealed by metagenomics and culture.</title>
        <authorList>
            <person name="Gilroy R."/>
            <person name="Ravi A."/>
            <person name="Getino M."/>
            <person name="Pursley I."/>
            <person name="Horton D.L."/>
            <person name="Alikhan N.F."/>
            <person name="Baker D."/>
            <person name="Gharbi K."/>
            <person name="Hall N."/>
            <person name="Watson M."/>
            <person name="Adriaenssens E.M."/>
            <person name="Foster-Nyarko E."/>
            <person name="Jarju S."/>
            <person name="Secka A."/>
            <person name="Antonio M."/>
            <person name="Oren A."/>
            <person name="Chaudhuri R.R."/>
            <person name="La Ragione R."/>
            <person name="Hildebrand F."/>
            <person name="Pallen M.J."/>
        </authorList>
    </citation>
    <scope>NUCLEOTIDE SEQUENCE</scope>
    <source>
        <strain evidence="10">2830</strain>
    </source>
</reference>
<evidence type="ECO:0000256" key="5">
    <source>
        <dbReference type="ARBA" id="ARBA00022741"/>
    </source>
</evidence>
<dbReference type="SMART" id="SM00382">
    <property type="entry name" value="AAA"/>
    <property type="match status" value="1"/>
</dbReference>
<evidence type="ECO:0000313" key="10">
    <source>
        <dbReference type="EMBL" id="HIU10205.1"/>
    </source>
</evidence>
<evidence type="ECO:0000256" key="7">
    <source>
        <dbReference type="ARBA" id="ARBA00022967"/>
    </source>
</evidence>
<evidence type="ECO:0000256" key="3">
    <source>
        <dbReference type="ARBA" id="ARBA00022448"/>
    </source>
</evidence>
<dbReference type="Proteomes" id="UP000824124">
    <property type="component" value="Unassembled WGS sequence"/>
</dbReference>
<dbReference type="CDD" id="cd03225">
    <property type="entry name" value="ABC_cobalt_CbiO_domain1"/>
    <property type="match status" value="1"/>
</dbReference>
<comment type="subcellular location">
    <subcellularLocation>
        <location evidence="1">Cell membrane</location>
        <topology evidence="1">Peripheral membrane protein</topology>
    </subcellularLocation>
</comment>
<dbReference type="SUPFAM" id="SSF52540">
    <property type="entry name" value="P-loop containing nucleoside triphosphate hydrolases"/>
    <property type="match status" value="1"/>
</dbReference>
<sequence>MMDRVDLGTELLRLTDVSCIYGETEDWHSAAVRHITLSISAGERVGLVGHTGSGKSTLLQLMGGLLSADTGKIRLGRLDLTARKRPKALALCEWVGLVFQYPEYQLFAETVRAELAYGPKNLGWPQDKIDQEVAAMAAKMDLSDLLDANPYQLSGGEKRRVALASVLIMQPPLLLLDEPFVGLDATGRREFMTLLLDWQKARGAAIICVSHDIDTLAAFCGRLLVLKQGELKLDAPLREAFDAVELLADCGIYPPLARQAVLSLRELGWPVEVDAVTLAEAAEAIKAALARKAGERHG</sequence>
<evidence type="ECO:0000256" key="2">
    <source>
        <dbReference type="ARBA" id="ARBA00005417"/>
    </source>
</evidence>
<dbReference type="PANTHER" id="PTHR43553">
    <property type="entry name" value="HEAVY METAL TRANSPORTER"/>
    <property type="match status" value="1"/>
</dbReference>
<dbReference type="GO" id="GO:0043190">
    <property type="term" value="C:ATP-binding cassette (ABC) transporter complex"/>
    <property type="evidence" value="ECO:0007669"/>
    <property type="project" value="TreeGrafter"/>
</dbReference>
<dbReference type="InterPro" id="IPR003439">
    <property type="entry name" value="ABC_transporter-like_ATP-bd"/>
</dbReference>
<accession>A0A9D1HK55</accession>
<keyword evidence="4" id="KW-1003">Cell membrane</keyword>
<evidence type="ECO:0000256" key="4">
    <source>
        <dbReference type="ARBA" id="ARBA00022475"/>
    </source>
</evidence>
<protein>
    <submittedName>
        <fullName evidence="10">ATP-binding cassette domain-containing protein</fullName>
    </submittedName>
</protein>
<dbReference type="PROSITE" id="PS50893">
    <property type="entry name" value="ABC_TRANSPORTER_2"/>
    <property type="match status" value="1"/>
</dbReference>
<dbReference type="InterPro" id="IPR017871">
    <property type="entry name" value="ABC_transporter-like_CS"/>
</dbReference>
<comment type="caution">
    <text evidence="10">The sequence shown here is derived from an EMBL/GenBank/DDBJ whole genome shotgun (WGS) entry which is preliminary data.</text>
</comment>
<dbReference type="Pfam" id="PF00005">
    <property type="entry name" value="ABC_tran"/>
    <property type="match status" value="1"/>
</dbReference>
<keyword evidence="3" id="KW-0813">Transport</keyword>
<feature type="domain" description="ABC transporter" evidence="9">
    <location>
        <begin position="12"/>
        <end position="253"/>
    </location>
</feature>
<dbReference type="EMBL" id="DVMH01000018">
    <property type="protein sequence ID" value="HIU10205.1"/>
    <property type="molecule type" value="Genomic_DNA"/>
</dbReference>